<dbReference type="EMBL" id="JXJN01025069">
    <property type="status" value="NOT_ANNOTATED_CDS"/>
    <property type="molecule type" value="Genomic_DNA"/>
</dbReference>
<dbReference type="VEuPathDB" id="VectorBase:GPPI048264"/>
<organism evidence="1 2">
    <name type="scientific">Glossina palpalis gambiensis</name>
    <dbReference type="NCBI Taxonomy" id="67801"/>
    <lineage>
        <taxon>Eukaryota</taxon>
        <taxon>Metazoa</taxon>
        <taxon>Ecdysozoa</taxon>
        <taxon>Arthropoda</taxon>
        <taxon>Hexapoda</taxon>
        <taxon>Insecta</taxon>
        <taxon>Pterygota</taxon>
        <taxon>Neoptera</taxon>
        <taxon>Endopterygota</taxon>
        <taxon>Diptera</taxon>
        <taxon>Brachycera</taxon>
        <taxon>Muscomorpha</taxon>
        <taxon>Hippoboscoidea</taxon>
        <taxon>Glossinidae</taxon>
        <taxon>Glossina</taxon>
    </lineage>
</organism>
<dbReference type="EnsemblMetazoa" id="GPPI048264-RA">
    <property type="protein sequence ID" value="GPPI048264-PA"/>
    <property type="gene ID" value="GPPI048264"/>
</dbReference>
<dbReference type="Proteomes" id="UP000092460">
    <property type="component" value="Unassembled WGS sequence"/>
</dbReference>
<reference evidence="2" key="1">
    <citation type="submission" date="2015-01" db="EMBL/GenBank/DDBJ databases">
        <authorList>
            <person name="Aksoy S."/>
            <person name="Warren W."/>
            <person name="Wilson R.K."/>
        </authorList>
    </citation>
    <scope>NUCLEOTIDE SEQUENCE [LARGE SCALE GENOMIC DNA]</scope>
    <source>
        <strain evidence="2">IAEA</strain>
    </source>
</reference>
<dbReference type="AlphaFoldDB" id="A0A1B0C3Q1"/>
<proteinExistence type="predicted"/>
<name>A0A1B0C3Q1_9MUSC</name>
<protein>
    <submittedName>
        <fullName evidence="1">Uncharacterized protein</fullName>
    </submittedName>
</protein>
<accession>A0A1B0C3Q1</accession>
<keyword evidence="2" id="KW-1185">Reference proteome</keyword>
<dbReference type="STRING" id="67801.A0A1B0C3Q1"/>
<dbReference type="Gene3D" id="1.10.1410.10">
    <property type="match status" value="1"/>
</dbReference>
<reference evidence="1" key="2">
    <citation type="submission" date="2020-05" db="UniProtKB">
        <authorList>
            <consortium name="EnsemblMetazoa"/>
        </authorList>
    </citation>
    <scope>IDENTIFICATION</scope>
    <source>
        <strain evidence="1">IAEA</strain>
    </source>
</reference>
<sequence>MEQAQKLLREVYENRKDLQESLTLLKVWLRQRQLDKGVNGFNARLTSETSSIAKLILKTSRDITRDHAQPMC</sequence>
<evidence type="ECO:0000313" key="1">
    <source>
        <dbReference type="EnsemblMetazoa" id="GPPI048264-PA"/>
    </source>
</evidence>
<evidence type="ECO:0000313" key="2">
    <source>
        <dbReference type="Proteomes" id="UP000092460"/>
    </source>
</evidence>